<dbReference type="Pfam" id="PF13438">
    <property type="entry name" value="DUF4113"/>
    <property type="match status" value="1"/>
</dbReference>
<dbReference type="GO" id="GO:0006281">
    <property type="term" value="P:DNA repair"/>
    <property type="evidence" value="ECO:0007669"/>
    <property type="project" value="UniProtKB-KW"/>
</dbReference>
<evidence type="ECO:0000256" key="4">
    <source>
        <dbReference type="ARBA" id="ARBA00023204"/>
    </source>
</evidence>
<keyword evidence="3" id="KW-0741">SOS mutagenesis</keyword>
<dbReference type="GO" id="GO:0009432">
    <property type="term" value="P:SOS response"/>
    <property type="evidence" value="ECO:0007669"/>
    <property type="project" value="UniProtKB-KW"/>
</dbReference>
<evidence type="ECO:0000256" key="3">
    <source>
        <dbReference type="ARBA" id="ARBA00023199"/>
    </source>
</evidence>
<dbReference type="GO" id="GO:0003684">
    <property type="term" value="F:damaged DNA binding"/>
    <property type="evidence" value="ECO:0007669"/>
    <property type="project" value="InterPro"/>
</dbReference>
<evidence type="ECO:0000313" key="7">
    <source>
        <dbReference type="EMBL" id="KAA1253620.1"/>
    </source>
</evidence>
<dbReference type="Proteomes" id="UP000323225">
    <property type="component" value="Unassembled WGS sequence"/>
</dbReference>
<feature type="domain" description="UmuC" evidence="6">
    <location>
        <begin position="3"/>
        <end position="188"/>
    </location>
</feature>
<dbReference type="InterPro" id="IPR025188">
    <property type="entry name" value="DUF4113"/>
</dbReference>
<dbReference type="InterPro" id="IPR050116">
    <property type="entry name" value="DNA_polymerase-Y"/>
</dbReference>
<dbReference type="InterPro" id="IPR001126">
    <property type="entry name" value="UmuC"/>
</dbReference>
<dbReference type="Gene3D" id="1.10.150.20">
    <property type="entry name" value="5' to 3' exonuclease, C-terminal subdomain"/>
    <property type="match status" value="1"/>
</dbReference>
<reference evidence="7 8" key="1">
    <citation type="submission" date="2019-09" db="EMBL/GenBank/DDBJ databases">
        <authorList>
            <person name="Kritzky A."/>
            <person name="Schelkanova E.Y."/>
            <person name="Alkhova Z.V."/>
            <person name="Smirnova N.I."/>
        </authorList>
    </citation>
    <scope>NUCLEOTIDE SEQUENCE [LARGE SCALE GENOMIC DNA]</scope>
    <source>
        <strain evidence="7 8">M1526</strain>
    </source>
</reference>
<dbReference type="PANTHER" id="PTHR11076">
    <property type="entry name" value="DNA REPAIR POLYMERASE UMUC / TRANSFERASE FAMILY MEMBER"/>
    <property type="match status" value="1"/>
</dbReference>
<dbReference type="EMBL" id="VUAA01000019">
    <property type="protein sequence ID" value="KAA1253620.1"/>
    <property type="molecule type" value="Genomic_DNA"/>
</dbReference>
<dbReference type="GO" id="GO:0042276">
    <property type="term" value="P:error-prone translesion synthesis"/>
    <property type="evidence" value="ECO:0007669"/>
    <property type="project" value="TreeGrafter"/>
</dbReference>
<comment type="similarity">
    <text evidence="1">Belongs to the DNA polymerase type-Y family.</text>
</comment>
<dbReference type="GO" id="GO:0003887">
    <property type="term" value="F:DNA-directed DNA polymerase activity"/>
    <property type="evidence" value="ECO:0007669"/>
    <property type="project" value="TreeGrafter"/>
</dbReference>
<evidence type="ECO:0000256" key="1">
    <source>
        <dbReference type="ARBA" id="ARBA00010945"/>
    </source>
</evidence>
<dbReference type="InterPro" id="IPR043128">
    <property type="entry name" value="Rev_trsase/Diguanyl_cyclase"/>
</dbReference>
<dbReference type="PANTHER" id="PTHR11076:SF34">
    <property type="entry name" value="PROTEIN UMUC"/>
    <property type="match status" value="1"/>
</dbReference>
<evidence type="ECO:0000256" key="2">
    <source>
        <dbReference type="ARBA" id="ARBA00022763"/>
    </source>
</evidence>
<dbReference type="InterPro" id="IPR043502">
    <property type="entry name" value="DNA/RNA_pol_sf"/>
</dbReference>
<gene>
    <name evidence="7" type="ORF">F0M16_16215</name>
</gene>
<dbReference type="PROSITE" id="PS50173">
    <property type="entry name" value="UMUC"/>
    <property type="match status" value="1"/>
</dbReference>
<keyword evidence="4" id="KW-0234">DNA repair</keyword>
<dbReference type="InterPro" id="IPR017961">
    <property type="entry name" value="DNA_pol_Y-fam_little_finger"/>
</dbReference>
<evidence type="ECO:0000259" key="6">
    <source>
        <dbReference type="PROSITE" id="PS50173"/>
    </source>
</evidence>
<dbReference type="Pfam" id="PF11799">
    <property type="entry name" value="IMS_C"/>
    <property type="match status" value="1"/>
</dbReference>
<dbReference type="SUPFAM" id="SSF56672">
    <property type="entry name" value="DNA/RNA polymerases"/>
    <property type="match status" value="1"/>
</dbReference>
<protein>
    <submittedName>
        <fullName evidence="7">Y-family DNA polymerase</fullName>
    </submittedName>
</protein>
<evidence type="ECO:0000313" key="8">
    <source>
        <dbReference type="Proteomes" id="UP000323225"/>
    </source>
</evidence>
<proteinExistence type="inferred from homology"/>
<dbReference type="CDD" id="cd01700">
    <property type="entry name" value="PolY_Pol_V_umuC"/>
    <property type="match status" value="1"/>
</dbReference>
<dbReference type="Gene3D" id="3.40.1170.60">
    <property type="match status" value="1"/>
</dbReference>
<comment type="caution">
    <text evidence="7">The sequence shown here is derived from an EMBL/GenBank/DDBJ whole genome shotgun (WGS) entry which is preliminary data.</text>
</comment>
<dbReference type="Gene3D" id="3.30.70.270">
    <property type="match status" value="1"/>
</dbReference>
<evidence type="ECO:0000256" key="5">
    <source>
        <dbReference type="ARBA" id="ARBA00023236"/>
    </source>
</evidence>
<accession>A0A5Q6PFY3</accession>
<keyword evidence="5" id="KW-0742">SOS response</keyword>
<organism evidence="7 8">
    <name type="scientific">Vibrio cholerae</name>
    <dbReference type="NCBI Taxonomy" id="666"/>
    <lineage>
        <taxon>Bacteria</taxon>
        <taxon>Pseudomonadati</taxon>
        <taxon>Pseudomonadota</taxon>
        <taxon>Gammaproteobacteria</taxon>
        <taxon>Vibrionales</taxon>
        <taxon>Vibrionaceae</taxon>
        <taxon>Vibrio</taxon>
    </lineage>
</organism>
<dbReference type="Pfam" id="PF00817">
    <property type="entry name" value="IMS"/>
    <property type="match status" value="1"/>
</dbReference>
<keyword evidence="2" id="KW-0227">DNA damage</keyword>
<name>A0A5Q6PFY3_VIBCL</name>
<sequence length="419" mass="47585">MTYALVDANSFYASCESVFRPDWRGKPIIVLSNNDGCIVAANRQAIELGIKKFEPYFKVKDMCDLKGIIALSSNYELYSDLSMKMMGVIGRFAPEQYIYSIDESFLSFKRTYPAIPCLLTHCMNLRRAVWKECRLPVAVGVSNTLTLAKIANHAAKKLGYRGVCVLEENKEIEAVLKQLPVSSVWGIGSQLSFRMKLMGINTAWDLASAPIDKIKRNFSVDVERTVRELNGQECLYWDSVRPAKRQIFSTRSMGERITDQISLEQALTKHACIAAKKAREQGSLCKTIMFFAGNSPHDESHRSFRFLHEFTFPTSDSLHFSQVATRAAEELFQEGVRYYKIGAGLISLIDGKHYQKDLFNEAPVNEELMHVLDSINKRYGSDTLFVGSQGINPKWGMRRDMLTPRYTTQWSDIPRIKCS</sequence>
<dbReference type="AlphaFoldDB" id="A0A5Q6PFY3"/>
<dbReference type="GO" id="GO:0005829">
    <property type="term" value="C:cytosol"/>
    <property type="evidence" value="ECO:0007669"/>
    <property type="project" value="TreeGrafter"/>
</dbReference>